<dbReference type="Pfam" id="PF03478">
    <property type="entry name" value="Beta-prop_KIB1-4"/>
    <property type="match status" value="1"/>
</dbReference>
<sequence>MYDREVAVVEKPSIFFFCHGLGSNDSDSSGRQVWADLADSLLHLIIVLFSSFHDFLAVNSTCRSWRATISSFPPIYHFSFPPLFVNTGLHYTRRHMGDSNSCYNPLSNYKWQLRDPAKTNLSLRCSAPRHTPYYVRYLGCSDGYLILYCEEQCFLVDVYTSTMVKPRKFRRSDNSKIYYGVITAPLSSPNSCLLLFSRKYMFRWQVGTKTWTVHPLVAGRIHQIVSLKGQMLAMDSLIKLNTISLAPQLSMPELPVVWGEDMFAGLLKKPWLVVCGDMLLKVDLSIHDLKFCFQAYRLDLSVRPAKWAKMKKLGNWALFLSLDRRTSTFSCLNPERWGGKSNFIYVPSRSKDSNEPWIEVELGQLMSRRSHPISYILGRKSKQLESFWVLPSLVYGVSE</sequence>
<organism evidence="2">
    <name type="scientific">Triticum urartu</name>
    <name type="common">Red wild einkorn</name>
    <name type="synonym">Crithodium urartu</name>
    <dbReference type="NCBI Taxonomy" id="4572"/>
    <lineage>
        <taxon>Eukaryota</taxon>
        <taxon>Viridiplantae</taxon>
        <taxon>Streptophyta</taxon>
        <taxon>Embryophyta</taxon>
        <taxon>Tracheophyta</taxon>
        <taxon>Spermatophyta</taxon>
        <taxon>Magnoliopsida</taxon>
        <taxon>Liliopsida</taxon>
        <taxon>Poales</taxon>
        <taxon>Poaceae</taxon>
        <taxon>BOP clade</taxon>
        <taxon>Pooideae</taxon>
        <taxon>Triticodae</taxon>
        <taxon>Triticeae</taxon>
        <taxon>Triticinae</taxon>
        <taxon>Triticum</taxon>
    </lineage>
</organism>
<evidence type="ECO:0000259" key="1">
    <source>
        <dbReference type="Pfam" id="PF03478"/>
    </source>
</evidence>
<evidence type="ECO:0000313" key="2">
    <source>
        <dbReference type="EMBL" id="EMS55996.1"/>
    </source>
</evidence>
<proteinExistence type="predicted"/>
<reference evidence="2" key="1">
    <citation type="journal article" date="2013" name="Nature">
        <title>Draft genome of the wheat A-genome progenitor Triticum urartu.</title>
        <authorList>
            <person name="Ling H.Q."/>
            <person name="Zhao S."/>
            <person name="Liu D."/>
            <person name="Wang J."/>
            <person name="Sun H."/>
            <person name="Zhang C."/>
            <person name="Fan H."/>
            <person name="Li D."/>
            <person name="Dong L."/>
            <person name="Tao Y."/>
            <person name="Gao C."/>
            <person name="Wu H."/>
            <person name="Li Y."/>
            <person name="Cui Y."/>
            <person name="Guo X."/>
            <person name="Zheng S."/>
            <person name="Wang B."/>
            <person name="Yu K."/>
            <person name="Liang Q."/>
            <person name="Yang W."/>
            <person name="Lou X."/>
            <person name="Chen J."/>
            <person name="Feng M."/>
            <person name="Jian J."/>
            <person name="Zhang X."/>
            <person name="Luo G."/>
            <person name="Jiang Y."/>
            <person name="Liu J."/>
            <person name="Wang Z."/>
            <person name="Sha Y."/>
            <person name="Zhang B."/>
            <person name="Wu H."/>
            <person name="Tang D."/>
            <person name="Shen Q."/>
            <person name="Xue P."/>
            <person name="Zou S."/>
            <person name="Wang X."/>
            <person name="Liu X."/>
            <person name="Wang F."/>
            <person name="Yang Y."/>
            <person name="An X."/>
            <person name="Dong Z."/>
            <person name="Zhang K."/>
            <person name="Zhang X."/>
            <person name="Luo M.C."/>
            <person name="Dvorak J."/>
            <person name="Tong Y."/>
            <person name="Wang J."/>
            <person name="Yang H."/>
            <person name="Li Z."/>
            <person name="Wang D."/>
            <person name="Zhang A."/>
            <person name="Wang J."/>
        </authorList>
    </citation>
    <scope>NUCLEOTIDE SEQUENCE</scope>
</reference>
<dbReference type="PANTHER" id="PTHR33800">
    <property type="entry name" value="OS06G0113600 PROTEIN"/>
    <property type="match status" value="1"/>
</dbReference>
<dbReference type="EMBL" id="KD163998">
    <property type="protein sequence ID" value="EMS55996.1"/>
    <property type="molecule type" value="Genomic_DNA"/>
</dbReference>
<gene>
    <name evidence="2" type="ORF">TRIUR3_26187</name>
</gene>
<dbReference type="AlphaFoldDB" id="M7Z8S3"/>
<dbReference type="PANTHER" id="PTHR33800:SF29">
    <property type="entry name" value="F-BOX DOMAIN-CONTAINING PROTEIN"/>
    <property type="match status" value="1"/>
</dbReference>
<feature type="domain" description="KIB1-4 beta-propeller" evidence="1">
    <location>
        <begin position="127"/>
        <end position="347"/>
    </location>
</feature>
<name>M7Z8S3_TRIUA</name>
<dbReference type="InterPro" id="IPR005174">
    <property type="entry name" value="KIB1-4_b-propeller"/>
</dbReference>
<protein>
    <recommendedName>
        <fullName evidence="1">KIB1-4 beta-propeller domain-containing protein</fullName>
    </recommendedName>
</protein>
<accession>M7Z8S3</accession>